<comment type="caution">
    <text evidence="3">The sequence shown here is derived from an EMBL/GenBank/DDBJ whole genome shotgun (WGS) entry which is preliminary data.</text>
</comment>
<sequence length="722" mass="81610">MAEQEKVVNGSLPGEQSPPPSIVDSTPATLDDLKKLESSIVSQMKAMMMELIAPKPTPIIDPKASVDVPPQQVNTLPLVDFVAQSTKPPREGELEDIGTSSKGKDEPPVAGQLGGYHAVPPPSDYTINVPIPMPHILSHGSPPLLESNSFENWQFLMKSHVRSASTELWRIIEEGYSPRDPKNLTRREVVDDQLNATAINMIHMAVTPKDRAHIRSLKTAKEAWNKLDKLFLGNESIQSSRFDEVNNMADNFVMIEGESPEEMYRRLIALAVQMQDLGATFVDDHWIKRKFYNALLPYEEVKLMAIRQNASFRAMTSDEVLSEGIALDISKKNVEDLVARAHNTRKPNLALKMKEHEASESDEDPIEWGPDDLKANYHEHMALAAKSFWSGNKTRSSSSDSKVSFTKKPRAFIIREEYSSDEGEEHKDKGPNKEEGEVAAIAISLLGSPNENLIVNNSHCLVAKSTSSTNMIGDIKTHDEELLTQLDAAQDRIEEKGRLEKEAEVEIISLTQAHEEELCMRMYFEATAIILEGSNNSIISQLTKDQDHALGWVNELKMKKRYLEESHEWLLEEVATLTKNFKSLENRLMLLSEMKRGPQEEAHKKKENEGPNSCCDKLLDEVCSLRIHNARLLEVNSLQEEALDEYYRLSKEKVPCCDHEEEIAALKRHKAKLKEVNDMQNESLMEWIRLSKEEVTCCDHEEEIATLKRSKANLMVIKSMQE</sequence>
<dbReference type="EMBL" id="JAUUTY010000003">
    <property type="protein sequence ID" value="KAK1664518.1"/>
    <property type="molecule type" value="Genomic_DNA"/>
</dbReference>
<feature type="region of interest" description="Disordered" evidence="2">
    <location>
        <begin position="86"/>
        <end position="117"/>
    </location>
</feature>
<name>A0AAD8SW22_LOLMU</name>
<keyword evidence="1" id="KW-0175">Coiled coil</keyword>
<gene>
    <name evidence="3" type="ORF">QYE76_052677</name>
</gene>
<accession>A0AAD8SW22</accession>
<organism evidence="3 4">
    <name type="scientific">Lolium multiflorum</name>
    <name type="common">Italian ryegrass</name>
    <name type="synonym">Lolium perenne subsp. multiflorum</name>
    <dbReference type="NCBI Taxonomy" id="4521"/>
    <lineage>
        <taxon>Eukaryota</taxon>
        <taxon>Viridiplantae</taxon>
        <taxon>Streptophyta</taxon>
        <taxon>Embryophyta</taxon>
        <taxon>Tracheophyta</taxon>
        <taxon>Spermatophyta</taxon>
        <taxon>Magnoliopsida</taxon>
        <taxon>Liliopsida</taxon>
        <taxon>Poales</taxon>
        <taxon>Poaceae</taxon>
        <taxon>BOP clade</taxon>
        <taxon>Pooideae</taxon>
        <taxon>Poodae</taxon>
        <taxon>Poeae</taxon>
        <taxon>Poeae Chloroplast Group 2 (Poeae type)</taxon>
        <taxon>Loliodinae</taxon>
        <taxon>Loliinae</taxon>
        <taxon>Lolium</taxon>
    </lineage>
</organism>
<feature type="region of interest" description="Disordered" evidence="2">
    <location>
        <begin position="1"/>
        <end position="30"/>
    </location>
</feature>
<keyword evidence="4" id="KW-1185">Reference proteome</keyword>
<evidence type="ECO:0000256" key="1">
    <source>
        <dbReference type="SAM" id="Coils"/>
    </source>
</evidence>
<evidence type="ECO:0000313" key="4">
    <source>
        <dbReference type="Proteomes" id="UP001231189"/>
    </source>
</evidence>
<protein>
    <submittedName>
        <fullName evidence="3">Uncharacterized protein</fullName>
    </submittedName>
</protein>
<reference evidence="3" key="1">
    <citation type="submission" date="2023-07" db="EMBL/GenBank/DDBJ databases">
        <title>A chromosome-level genome assembly of Lolium multiflorum.</title>
        <authorList>
            <person name="Chen Y."/>
            <person name="Copetti D."/>
            <person name="Kolliker R."/>
            <person name="Studer B."/>
        </authorList>
    </citation>
    <scope>NUCLEOTIDE SEQUENCE</scope>
    <source>
        <strain evidence="3">02402/16</strain>
        <tissue evidence="3">Leaf</tissue>
    </source>
</reference>
<evidence type="ECO:0000256" key="2">
    <source>
        <dbReference type="SAM" id="MobiDB-lite"/>
    </source>
</evidence>
<dbReference type="Pfam" id="PF14223">
    <property type="entry name" value="Retrotran_gag_2"/>
    <property type="match status" value="1"/>
</dbReference>
<proteinExistence type="predicted"/>
<dbReference type="Proteomes" id="UP001231189">
    <property type="component" value="Unassembled WGS sequence"/>
</dbReference>
<feature type="coiled-coil region" evidence="1">
    <location>
        <begin position="567"/>
        <end position="594"/>
    </location>
</feature>
<evidence type="ECO:0000313" key="3">
    <source>
        <dbReference type="EMBL" id="KAK1664518.1"/>
    </source>
</evidence>
<dbReference type="AlphaFoldDB" id="A0AAD8SW22"/>